<evidence type="ECO:0000313" key="11">
    <source>
        <dbReference type="Proteomes" id="UP000054804"/>
    </source>
</evidence>
<dbReference type="Proteomes" id="UP000054804">
    <property type="component" value="Unassembled WGS sequence"/>
</dbReference>
<evidence type="ECO:0000256" key="8">
    <source>
        <dbReference type="ARBA" id="ARBA00023204"/>
    </source>
</evidence>
<dbReference type="InterPro" id="IPR005135">
    <property type="entry name" value="Endo/exonuclease/phosphatase"/>
</dbReference>
<dbReference type="PANTHER" id="PTHR15822:SF4">
    <property type="entry name" value="TYROSYL-DNA PHOSPHODIESTERASE 2"/>
    <property type="match status" value="1"/>
</dbReference>
<dbReference type="AlphaFoldDB" id="A0A0W7XAC5"/>
<proteinExistence type="predicted"/>
<dbReference type="PANTHER" id="PTHR15822">
    <property type="entry name" value="TRAF AND TNF RECEPTOR-ASSOCIATED PROTEIN"/>
    <property type="match status" value="1"/>
</dbReference>
<dbReference type="Pfam" id="PF03372">
    <property type="entry name" value="Exo_endo_phos"/>
    <property type="match status" value="1"/>
</dbReference>
<feature type="domain" description="Endonuclease/exonuclease/phosphatase" evidence="9">
    <location>
        <begin position="4"/>
        <end position="260"/>
    </location>
</feature>
<dbReference type="OrthoDB" id="9787701at2"/>
<accession>A0A0W7XAC5</accession>
<keyword evidence="7" id="KW-0460">Magnesium</keyword>
<comment type="cofactor">
    <cofactor evidence="1">
        <name>Mn(2+)</name>
        <dbReference type="ChEBI" id="CHEBI:29035"/>
    </cofactor>
</comment>
<reference evidence="10 11" key="1">
    <citation type="submission" date="2015-12" db="EMBL/GenBank/DDBJ databases">
        <title>Draft genome sequence of Streptomyces silvensis ATCC 53525, a producer of novel hormone antagonists.</title>
        <authorList>
            <person name="Johnston C.W."/>
            <person name="Li Y."/>
            <person name="Magarvey N.A."/>
        </authorList>
    </citation>
    <scope>NUCLEOTIDE SEQUENCE [LARGE SCALE GENOMIC DNA]</scope>
    <source>
        <strain evidence="10 11">ATCC 53525</strain>
    </source>
</reference>
<name>A0A0W7XAC5_9ACTN</name>
<dbReference type="GO" id="GO:0016787">
    <property type="term" value="F:hydrolase activity"/>
    <property type="evidence" value="ECO:0007669"/>
    <property type="project" value="UniProtKB-KW"/>
</dbReference>
<evidence type="ECO:0000256" key="6">
    <source>
        <dbReference type="ARBA" id="ARBA00022801"/>
    </source>
</evidence>
<dbReference type="SUPFAM" id="SSF56219">
    <property type="entry name" value="DNase I-like"/>
    <property type="match status" value="1"/>
</dbReference>
<evidence type="ECO:0000256" key="2">
    <source>
        <dbReference type="ARBA" id="ARBA00001946"/>
    </source>
</evidence>
<evidence type="ECO:0000256" key="5">
    <source>
        <dbReference type="ARBA" id="ARBA00022763"/>
    </source>
</evidence>
<dbReference type="InterPro" id="IPR036691">
    <property type="entry name" value="Endo/exonu/phosph_ase_sf"/>
</dbReference>
<keyword evidence="6" id="KW-0378">Hydrolase</keyword>
<evidence type="ECO:0000259" key="9">
    <source>
        <dbReference type="Pfam" id="PF03372"/>
    </source>
</evidence>
<dbReference type="STRING" id="1765722.AT728_05565"/>
<evidence type="ECO:0000256" key="1">
    <source>
        <dbReference type="ARBA" id="ARBA00001936"/>
    </source>
</evidence>
<evidence type="ECO:0000313" key="10">
    <source>
        <dbReference type="EMBL" id="KUF19805.1"/>
    </source>
</evidence>
<comment type="caution">
    <text evidence="10">The sequence shown here is derived from an EMBL/GenBank/DDBJ whole genome shotgun (WGS) entry which is preliminary data.</text>
</comment>
<comment type="cofactor">
    <cofactor evidence="2">
        <name>Mg(2+)</name>
        <dbReference type="ChEBI" id="CHEBI:18420"/>
    </cofactor>
</comment>
<sequence>MRVLTLNVWNSRGDAAARTAVINEGLRQYEPDLVALQEVLPDQLPELLDGTGLHGTHQAQTAATQPPYEDRYGGTAVATRWPHRVVEALDQRGVDAPDLPWLTLAVHVPLPDLGDVLFVAPTTSFRLDAEAQRERQVLALSDLDARHRTALPTIMAGDFNADPDTAGIRYLTGRQSLSGRSTHFHDAWEIAGEGPGHTWSADNPNAAEDIERLVRQPGHRRRIDYVFVGSPHAHPTAFARVRGAGTAFDKPVDGVWASDHYGVVVDLEMGLLPASPAFPAPPVLPSPSALPAG</sequence>
<protein>
    <recommendedName>
        <fullName evidence="9">Endonuclease/exonuclease/phosphatase domain-containing protein</fullName>
    </recommendedName>
</protein>
<dbReference type="InterPro" id="IPR051547">
    <property type="entry name" value="TDP2-like"/>
</dbReference>
<evidence type="ECO:0000256" key="7">
    <source>
        <dbReference type="ARBA" id="ARBA00022842"/>
    </source>
</evidence>
<keyword evidence="3" id="KW-0540">Nuclease</keyword>
<keyword evidence="11" id="KW-1185">Reference proteome</keyword>
<keyword evidence="5" id="KW-0227">DNA damage</keyword>
<evidence type="ECO:0000256" key="4">
    <source>
        <dbReference type="ARBA" id="ARBA00022723"/>
    </source>
</evidence>
<dbReference type="RefSeq" id="WP_058846304.1">
    <property type="nucleotide sequence ID" value="NZ_LOCL01000026.1"/>
</dbReference>
<keyword evidence="4" id="KW-0479">Metal-binding</keyword>
<dbReference type="GO" id="GO:0046872">
    <property type="term" value="F:metal ion binding"/>
    <property type="evidence" value="ECO:0007669"/>
    <property type="project" value="UniProtKB-KW"/>
</dbReference>
<keyword evidence="8" id="KW-0234">DNA repair</keyword>
<dbReference type="Gene3D" id="3.60.10.10">
    <property type="entry name" value="Endonuclease/exonuclease/phosphatase"/>
    <property type="match status" value="1"/>
</dbReference>
<dbReference type="GO" id="GO:0006281">
    <property type="term" value="P:DNA repair"/>
    <property type="evidence" value="ECO:0007669"/>
    <property type="project" value="UniProtKB-KW"/>
</dbReference>
<gene>
    <name evidence="10" type="ORF">AT728_05565</name>
</gene>
<dbReference type="EMBL" id="LOCL01000026">
    <property type="protein sequence ID" value="KUF19805.1"/>
    <property type="molecule type" value="Genomic_DNA"/>
</dbReference>
<evidence type="ECO:0000256" key="3">
    <source>
        <dbReference type="ARBA" id="ARBA00022722"/>
    </source>
</evidence>
<organism evidence="10 11">
    <name type="scientific">Streptomyces silvensis</name>
    <dbReference type="NCBI Taxonomy" id="1765722"/>
    <lineage>
        <taxon>Bacteria</taxon>
        <taxon>Bacillati</taxon>
        <taxon>Actinomycetota</taxon>
        <taxon>Actinomycetes</taxon>
        <taxon>Kitasatosporales</taxon>
        <taxon>Streptomycetaceae</taxon>
        <taxon>Streptomyces</taxon>
    </lineage>
</organism>
<dbReference type="GO" id="GO:0004518">
    <property type="term" value="F:nuclease activity"/>
    <property type="evidence" value="ECO:0007669"/>
    <property type="project" value="UniProtKB-KW"/>
</dbReference>